<reference evidence="2 3" key="1">
    <citation type="submission" date="2015-11" db="EMBL/GenBank/DDBJ databases">
        <authorList>
            <person name="Lin W."/>
        </authorList>
    </citation>
    <scope>NUCLEOTIDE SEQUENCE [LARGE SCALE GENOMIC DNA]</scope>
    <source>
        <strain evidence="2 3">HCH-1</strain>
    </source>
</reference>
<keyword evidence="2" id="KW-0808">Transferase</keyword>
<evidence type="ECO:0000313" key="3">
    <source>
        <dbReference type="Proteomes" id="UP000060487"/>
    </source>
</evidence>
<evidence type="ECO:0000259" key="1">
    <source>
        <dbReference type="Pfam" id="PF00534"/>
    </source>
</evidence>
<comment type="caution">
    <text evidence="2">The sequence shown here is derived from an EMBL/GenBank/DDBJ whole genome shotgun (WGS) entry which is preliminary data.</text>
</comment>
<dbReference type="Gene3D" id="3.40.50.2000">
    <property type="entry name" value="Glycogen Phosphorylase B"/>
    <property type="match status" value="1"/>
</dbReference>
<sequence>MAAAPITVLRPDRQTGLVSAGFFTNDYARNLLPDIRIDYVPLTAWCDSVMGDIKDPYSAETASKRFEELTRGYDYFNPSYELTPFIPYILYLRNMSRADIRLMFTAHAPGCYSMEYVLMRLLLVDGDIIIAPSESGKKTIEFLCQGLSPVALPHPIHMLPTTSRKRNGGLATLSRIDPGKLIHRQVEAMPLLKTSLKMDIAGPLRDTQTGDYHQYALLLREKLINLRLKRTVRLHDTISGDDNKSRFLSRAQALLCLSVTIEEAYPKSAIEALGLGLPVIGTRWDGLPEVVGGCGRLIDIVNDVSGGVDAAPDKIAEAIDMLMDDMPSADQCKEQAQRFSPQRIRPLYREVLAQHKAKGISSGFDDIYAGKDICAAPEGGVLCATAPLLNLSWHELFSINLDEITCIRRYWMDNKVINASAGLNLRSMLLSGTQRQLEKFLSFNAADRYEKGHNEPLGEPSGGDFYQNIYNAVKSPATQTSKQICLNRLLMDGKEALFLNGLRELNGQMTSGLTYLTIEGEILKGNYEKAYSMCIEDISFREGDHFRVRQLAKVCRIMKQPERALPTIRQWLSCYPWSVHSAEIWLDRCINAAMTGKGYKKEAKSSFNTARRLLGSSDVLDKIEKGYLF</sequence>
<accession>A0ABR5SKM5</accession>
<organism evidence="2 3">
    <name type="scientific">Candidatus Magnetominusculus xianensis</name>
    <dbReference type="NCBI Taxonomy" id="1748249"/>
    <lineage>
        <taxon>Bacteria</taxon>
        <taxon>Pseudomonadati</taxon>
        <taxon>Nitrospirota</taxon>
        <taxon>Nitrospiria</taxon>
        <taxon>Nitrospirales</taxon>
        <taxon>Nitrospiraceae</taxon>
        <taxon>Candidatus Magnetominusculus</taxon>
    </lineage>
</organism>
<gene>
    <name evidence="2" type="ORF">ASN18_0189</name>
</gene>
<dbReference type="GO" id="GO:0016740">
    <property type="term" value="F:transferase activity"/>
    <property type="evidence" value="ECO:0007669"/>
    <property type="project" value="UniProtKB-KW"/>
</dbReference>
<evidence type="ECO:0000313" key="2">
    <source>
        <dbReference type="EMBL" id="KWT94650.1"/>
    </source>
</evidence>
<proteinExistence type="predicted"/>
<feature type="domain" description="Glycosyl transferase family 1" evidence="1">
    <location>
        <begin position="171"/>
        <end position="338"/>
    </location>
</feature>
<dbReference type="InterPro" id="IPR001296">
    <property type="entry name" value="Glyco_trans_1"/>
</dbReference>
<dbReference type="PANTHER" id="PTHR12526">
    <property type="entry name" value="GLYCOSYLTRANSFERASE"/>
    <property type="match status" value="1"/>
</dbReference>
<dbReference type="SUPFAM" id="SSF53756">
    <property type="entry name" value="UDP-Glycosyltransferase/glycogen phosphorylase"/>
    <property type="match status" value="1"/>
</dbReference>
<keyword evidence="3" id="KW-1185">Reference proteome</keyword>
<dbReference type="RefSeq" id="WP_085050721.1">
    <property type="nucleotide sequence ID" value="NZ_LNQR01000004.1"/>
</dbReference>
<protein>
    <submittedName>
        <fullName evidence="2">Glycosyl transferases group 1</fullName>
    </submittedName>
</protein>
<name>A0ABR5SKM5_9BACT</name>
<dbReference type="EMBL" id="LNQR01000004">
    <property type="protein sequence ID" value="KWT94650.1"/>
    <property type="molecule type" value="Genomic_DNA"/>
</dbReference>
<dbReference type="Pfam" id="PF00534">
    <property type="entry name" value="Glycos_transf_1"/>
    <property type="match status" value="1"/>
</dbReference>
<dbReference type="Proteomes" id="UP000060487">
    <property type="component" value="Unassembled WGS sequence"/>
</dbReference>